<dbReference type="RefSeq" id="WP_047530185.1">
    <property type="nucleotide sequence ID" value="NZ_CCEH01000007.1"/>
</dbReference>
<dbReference type="EMBL" id="CCEH01000007">
    <property type="protein sequence ID" value="CDR27942.1"/>
    <property type="molecule type" value="Genomic_DNA"/>
</dbReference>
<gene>
    <name evidence="2" type="ORF">ERS140147_01059</name>
</gene>
<dbReference type="Pfam" id="PF17261">
    <property type="entry name" value="DUF5327"/>
    <property type="match status" value="1"/>
</dbReference>
<name>A0A077ULJ0_9STAP</name>
<feature type="region of interest" description="Disordered" evidence="1">
    <location>
        <begin position="84"/>
        <end position="124"/>
    </location>
</feature>
<organism evidence="2 3">
    <name type="scientific">Staphylococcus schweitzeri</name>
    <dbReference type="NCBI Taxonomy" id="1654388"/>
    <lineage>
        <taxon>Bacteria</taxon>
        <taxon>Bacillati</taxon>
        <taxon>Bacillota</taxon>
        <taxon>Bacilli</taxon>
        <taxon>Bacillales</taxon>
        <taxon>Staphylococcaceae</taxon>
        <taxon>Staphylococcus</taxon>
    </lineage>
</organism>
<evidence type="ECO:0000313" key="3">
    <source>
        <dbReference type="Proteomes" id="UP000044616"/>
    </source>
</evidence>
<dbReference type="InterPro" id="IPR035218">
    <property type="entry name" value="DUF5327"/>
</dbReference>
<evidence type="ECO:0008006" key="4">
    <source>
        <dbReference type="Google" id="ProtNLM"/>
    </source>
</evidence>
<reference evidence="2 3" key="1">
    <citation type="submission" date="2014-05" db="EMBL/GenBank/DDBJ databases">
        <authorList>
            <person name="Aslett A.Martin."/>
            <person name="De Silva Nishadi"/>
        </authorList>
    </citation>
    <scope>NUCLEOTIDE SEQUENCE [LARGE SCALE GENOMIC DNA]</scope>
</reference>
<accession>A0A077ULJ0</accession>
<sequence length="124" mass="14222">MVNRETLIARIEQELVQAEQAQHDHDFEKHMYAIHILTSLYDSTSNTPHISEQQMNRRIANHNQMPQSQITQPTHQVTAAEIEAMGGKVNRQQSQSKQYSQSSNQQQRLATDDDIGNGESIFDF</sequence>
<dbReference type="AlphaFoldDB" id="A0A077ULJ0"/>
<evidence type="ECO:0000256" key="1">
    <source>
        <dbReference type="SAM" id="MobiDB-lite"/>
    </source>
</evidence>
<proteinExistence type="predicted"/>
<dbReference type="Proteomes" id="UP000044616">
    <property type="component" value="Unassembled WGS sequence"/>
</dbReference>
<evidence type="ECO:0000313" key="2">
    <source>
        <dbReference type="EMBL" id="CDR27942.1"/>
    </source>
</evidence>
<protein>
    <recommendedName>
        <fullName evidence="4">YwdI family protein</fullName>
    </recommendedName>
</protein>
<feature type="compositionally biased region" description="Low complexity" evidence="1">
    <location>
        <begin position="92"/>
        <end position="107"/>
    </location>
</feature>